<evidence type="ECO:0000256" key="2">
    <source>
        <dbReference type="SAM" id="MobiDB-lite"/>
    </source>
</evidence>
<comment type="caution">
    <text evidence="5">The sequence shown here is derived from an EMBL/GenBank/DDBJ whole genome shotgun (WGS) entry which is preliminary data.</text>
</comment>
<feature type="transmembrane region" description="Helical" evidence="3">
    <location>
        <begin position="380"/>
        <end position="403"/>
    </location>
</feature>
<sequence>MSMEKLLMQVALVDQVTKPLQGITQQVQQTADAGRDGLQQMATGAAGLAATGFAVKNALMPAIEMDRKLGEVKSLGVHEEALQSLQSTALEFSAEYGKSAVEFTGAAYDIQSAIAGLKGDELAQFTKASGVLAAATKSDTATITDYMGTMYGIFKNQANEIGKAEWVQDVAGKTATAVQMFKTTGSEMSRAFESLGADANSAGISMNEQMAILGQLQATMSGSEAGTKYRAFLAGVGKAQDQLGLKFTDAQGNMLPMMQILDQLKGRYGETLEVAESVELNKAFGSTEATAMLKLLMSDADGLAQNIEKLGQVKGMSQAEQMAADMTDEWERLESSWFAIRAAAFGAILPSINAIVGSVANGITTLTEWTNQYPLLGEVMGYAAIAALSLGGVVSLLSLAMGIGKFMSAGWAITMSTLGGAMRMLRAGMMLMTAATWAMNAALFANPITWIVLAVVALIGAVAAMIYYWDDLKATFGDMAIFQMLGDVIDWVIEKLNMIPGIDIEWRANEMPDMPDASTTQQVEQAKTAEQAAPPVPSVEHLTKQPRGLEQGGEPNAYDADLISYKNPDNIARPPQSVVNNINGNSRREGDRISQFGDVHIHSEKPMTPQDMAEWEELNVGG</sequence>
<feature type="transmembrane region" description="Helical" evidence="3">
    <location>
        <begin position="338"/>
        <end position="360"/>
    </location>
</feature>
<keyword evidence="1" id="KW-1188">Viral release from host cell</keyword>
<keyword evidence="3" id="KW-0472">Membrane</keyword>
<organism evidence="5 6">
    <name type="scientific">Salinivibrio kushneri</name>
    <dbReference type="NCBI Taxonomy" id="1908198"/>
    <lineage>
        <taxon>Bacteria</taxon>
        <taxon>Pseudomonadati</taxon>
        <taxon>Pseudomonadota</taxon>
        <taxon>Gammaproteobacteria</taxon>
        <taxon>Vibrionales</taxon>
        <taxon>Vibrionaceae</taxon>
        <taxon>Salinivibrio</taxon>
    </lineage>
</organism>
<evidence type="ECO:0000313" key="5">
    <source>
        <dbReference type="EMBL" id="OOE45126.1"/>
    </source>
</evidence>
<gene>
    <name evidence="5" type="ORF">BZG09_05325</name>
</gene>
<evidence type="ECO:0000259" key="4">
    <source>
        <dbReference type="Pfam" id="PF10145"/>
    </source>
</evidence>
<dbReference type="PANTHER" id="PTHR37813:SF1">
    <property type="entry name" value="FELS-2 PROPHAGE PROTEIN"/>
    <property type="match status" value="1"/>
</dbReference>
<dbReference type="PANTHER" id="PTHR37813">
    <property type="entry name" value="FELS-2 PROPHAGE PROTEIN"/>
    <property type="match status" value="1"/>
</dbReference>
<feature type="compositionally biased region" description="Acidic residues" evidence="2">
    <location>
        <begin position="613"/>
        <end position="622"/>
    </location>
</feature>
<dbReference type="Pfam" id="PF10145">
    <property type="entry name" value="PhageMin_Tail"/>
    <property type="match status" value="1"/>
</dbReference>
<dbReference type="InterPro" id="IPR010090">
    <property type="entry name" value="Phage_tape_meas"/>
</dbReference>
<evidence type="ECO:0000256" key="1">
    <source>
        <dbReference type="ARBA" id="ARBA00022612"/>
    </source>
</evidence>
<protein>
    <submittedName>
        <fullName evidence="5">Phage tail tape measure protein</fullName>
    </submittedName>
</protein>
<evidence type="ECO:0000313" key="6">
    <source>
        <dbReference type="Proteomes" id="UP000188726"/>
    </source>
</evidence>
<feature type="region of interest" description="Disordered" evidence="2">
    <location>
        <begin position="514"/>
        <end position="555"/>
    </location>
</feature>
<reference evidence="5 6" key="1">
    <citation type="journal article" date="2017" name="Genome Announc.">
        <title>Draft Genome Sequences of Salinivibrio proteolyticus, Salinivibrio sharmensis, Salinivibrio siamensis, Salinivibrio costicola subsp. alcaliphilus, Salinivibrio costicola subsp. vallismortis, and 29 New Isolates Belonging to the Genus Salinivibrio.</title>
        <authorList>
            <person name="Lopez-Hermoso C."/>
            <person name="de la Haba R.R."/>
            <person name="Sanchez-Porro C."/>
            <person name="Bayliss S.C."/>
            <person name="Feil E.J."/>
            <person name="Ventosa A."/>
        </authorList>
    </citation>
    <scope>NUCLEOTIDE SEQUENCE [LARGE SCALE GENOMIC DNA]</scope>
    <source>
        <strain evidence="5 6">IC202</strain>
    </source>
</reference>
<name>A0AB36K8V5_9GAMM</name>
<feature type="domain" description="Phage tail tape measure protein" evidence="4">
    <location>
        <begin position="87"/>
        <end position="285"/>
    </location>
</feature>
<feature type="transmembrane region" description="Helical" evidence="3">
    <location>
        <begin position="450"/>
        <end position="469"/>
    </location>
</feature>
<dbReference type="EMBL" id="MUEO01000009">
    <property type="protein sequence ID" value="OOE45126.1"/>
    <property type="molecule type" value="Genomic_DNA"/>
</dbReference>
<accession>A0AB36K8V5</accession>
<dbReference type="AlphaFoldDB" id="A0AB36K8V5"/>
<dbReference type="RefSeq" id="WP_077457557.1">
    <property type="nucleotide sequence ID" value="NZ_MUEO01000009.1"/>
</dbReference>
<evidence type="ECO:0000256" key="3">
    <source>
        <dbReference type="SAM" id="Phobius"/>
    </source>
</evidence>
<feature type="region of interest" description="Disordered" evidence="2">
    <location>
        <begin position="569"/>
        <end position="622"/>
    </location>
</feature>
<dbReference type="NCBIfam" id="TIGR01760">
    <property type="entry name" value="tape_meas_TP901"/>
    <property type="match status" value="1"/>
</dbReference>
<keyword evidence="3" id="KW-0812">Transmembrane</keyword>
<keyword evidence="3" id="KW-1133">Transmembrane helix</keyword>
<proteinExistence type="predicted"/>
<dbReference type="Proteomes" id="UP000188726">
    <property type="component" value="Unassembled WGS sequence"/>
</dbReference>